<keyword evidence="7" id="KW-0732">Signal</keyword>
<dbReference type="GO" id="GO:0005975">
    <property type="term" value="P:carbohydrate metabolic process"/>
    <property type="evidence" value="ECO:0007669"/>
    <property type="project" value="InterPro"/>
</dbReference>
<reference evidence="9 10" key="1">
    <citation type="journal article" date="2013" name="ISME J.">
        <title>Comparative genomics of pathogenic lineages of Vibrio nigripulchritudo identifies virulence-associated traits.</title>
        <authorList>
            <person name="Goudenege D."/>
            <person name="Labreuche Y."/>
            <person name="Krin E."/>
            <person name="Ansquer D."/>
            <person name="Mangenot S."/>
            <person name="Calteau A."/>
            <person name="Medigue C."/>
            <person name="Mazel D."/>
            <person name="Polz M.F."/>
            <person name="Le Roux F."/>
        </authorList>
    </citation>
    <scope>NUCLEOTIDE SEQUENCE [LARGE SCALE GENOMIC DNA]</scope>
    <source>
        <strain evidence="9 10">SOn1</strain>
    </source>
</reference>
<feature type="chain" id="PRO_5043830948" description="Alpha-amylase" evidence="7">
    <location>
        <begin position="24"/>
        <end position="466"/>
    </location>
</feature>
<dbReference type="EC" id="3.2.1.1" evidence="6"/>
<evidence type="ECO:0000256" key="5">
    <source>
        <dbReference type="RuleBase" id="RU003615"/>
    </source>
</evidence>
<dbReference type="AlphaFoldDB" id="A0AAV2VXA6"/>
<gene>
    <name evidence="9" type="ORF">VIBNISOn1_770001</name>
</gene>
<dbReference type="SUPFAM" id="SSF51445">
    <property type="entry name" value="(Trans)glycosidases"/>
    <property type="match status" value="1"/>
</dbReference>
<evidence type="ECO:0000256" key="1">
    <source>
        <dbReference type="ARBA" id="ARBA00008061"/>
    </source>
</evidence>
<comment type="similarity">
    <text evidence="1 5">Belongs to the glycosyl hydrolase 13 family.</text>
</comment>
<comment type="caution">
    <text evidence="9">The sequence shown here is derived from an EMBL/GenBank/DDBJ whole genome shotgun (WGS) entry which is preliminary data.</text>
</comment>
<protein>
    <recommendedName>
        <fullName evidence="6">Alpha-amylase</fullName>
        <ecNumber evidence="6">3.2.1.1</ecNumber>
    </recommendedName>
</protein>
<dbReference type="SMART" id="SM00642">
    <property type="entry name" value="Aamy"/>
    <property type="match status" value="1"/>
</dbReference>
<dbReference type="InterPro" id="IPR006046">
    <property type="entry name" value="Alpha_amylase"/>
</dbReference>
<keyword evidence="4 6" id="KW-0326">Glycosidase</keyword>
<keyword evidence="3 6" id="KW-0119">Carbohydrate metabolism</keyword>
<evidence type="ECO:0000259" key="8">
    <source>
        <dbReference type="SMART" id="SM00642"/>
    </source>
</evidence>
<dbReference type="RefSeq" id="WP_022613279.1">
    <property type="nucleotide sequence ID" value="NZ_LK391965.1"/>
</dbReference>
<evidence type="ECO:0000313" key="10">
    <source>
        <dbReference type="Proteomes" id="UP000018211"/>
    </source>
</evidence>
<comment type="catalytic activity">
    <reaction evidence="6">
        <text>Endohydrolysis of (1-&gt;4)-alpha-D-glucosidic linkages in polysaccharides containing three or more (1-&gt;4)-alpha-linked D-glucose units.</text>
        <dbReference type="EC" id="3.2.1.1"/>
    </reaction>
</comment>
<feature type="signal peptide" evidence="7">
    <location>
        <begin position="1"/>
        <end position="23"/>
    </location>
</feature>
<evidence type="ECO:0000313" key="9">
    <source>
        <dbReference type="EMBL" id="CCO48981.1"/>
    </source>
</evidence>
<evidence type="ECO:0000256" key="2">
    <source>
        <dbReference type="ARBA" id="ARBA00022801"/>
    </source>
</evidence>
<dbReference type="EMBL" id="CAOF01000172">
    <property type="protein sequence ID" value="CCO48981.1"/>
    <property type="molecule type" value="Genomic_DNA"/>
</dbReference>
<dbReference type="GO" id="GO:0043169">
    <property type="term" value="F:cation binding"/>
    <property type="evidence" value="ECO:0007669"/>
    <property type="project" value="InterPro"/>
</dbReference>
<organism evidence="9 10">
    <name type="scientific">Vibrio nigripulchritudo SOn1</name>
    <dbReference type="NCBI Taxonomy" id="1238450"/>
    <lineage>
        <taxon>Bacteria</taxon>
        <taxon>Pseudomonadati</taxon>
        <taxon>Pseudomonadota</taxon>
        <taxon>Gammaproteobacteria</taxon>
        <taxon>Vibrionales</taxon>
        <taxon>Vibrionaceae</taxon>
        <taxon>Vibrio</taxon>
    </lineage>
</organism>
<keyword evidence="2 6" id="KW-0378">Hydrolase</keyword>
<dbReference type="PRINTS" id="PR00110">
    <property type="entry name" value="ALPHAAMYLASE"/>
</dbReference>
<evidence type="ECO:0000256" key="3">
    <source>
        <dbReference type="ARBA" id="ARBA00023277"/>
    </source>
</evidence>
<dbReference type="PANTHER" id="PTHR43447">
    <property type="entry name" value="ALPHA-AMYLASE"/>
    <property type="match status" value="1"/>
</dbReference>
<feature type="domain" description="Glycosyl hydrolase family 13 catalytic" evidence="8">
    <location>
        <begin position="24"/>
        <end position="382"/>
    </location>
</feature>
<dbReference type="InterPro" id="IPR006047">
    <property type="entry name" value="GH13_cat_dom"/>
</dbReference>
<dbReference type="Gene3D" id="3.20.20.80">
    <property type="entry name" value="Glycosidases"/>
    <property type="match status" value="1"/>
</dbReference>
<name>A0AAV2VXA6_9VIBR</name>
<dbReference type="GO" id="GO:0004556">
    <property type="term" value="F:alpha-amylase activity"/>
    <property type="evidence" value="ECO:0007669"/>
    <property type="project" value="UniProtKB-UniRule"/>
</dbReference>
<evidence type="ECO:0000256" key="6">
    <source>
        <dbReference type="RuleBase" id="RU361134"/>
    </source>
</evidence>
<dbReference type="SUPFAM" id="SSF51011">
    <property type="entry name" value="Glycosyl hydrolase domain"/>
    <property type="match status" value="1"/>
</dbReference>
<accession>A0AAV2VXA6</accession>
<sequence>MKKSIKPSLVVIACLSIPTTASAEAILHAFNWHYSDVTARAEQIAQAGYKKVLISPAMKSRGDKWWARYQPLDFRVIDSPIGNKQDLQNMINALAQYNVDVYADVVMNHMANESLKQDGLNYPGSDVIQDYQQRAGYYAAQTLYGDLSHNQYSSADFHPAGCITDWENPGHVQYWRLCGPNGDTGLPDLEVNPWVIDQQRQYLAALKNMGVKGFRVDAVKHMSLHHINQIFTPQLSANMHIFGEVITGSGQGDSSYDGFLVPYLNGTNHSAYDFPLFSSIRRAFSYNGSMTLLHDPKAYGQALESTRAITFTVTHDIPNNADFRHQILDPKDEELAYAYVLGRDGGVPLIYSDELPDSEDQDNSRWANVWNDSTMVKMLSFHNTMQGQGMTMVHSDQCTLLFKRGKQGVVGINKCGESKNITVDTYQHEFNWHMPYKDVLSGSTETVSSRYHTFELPPRSAKMLKL</sequence>
<dbReference type="Proteomes" id="UP000018211">
    <property type="component" value="Unassembled WGS sequence"/>
</dbReference>
<evidence type="ECO:0000256" key="4">
    <source>
        <dbReference type="ARBA" id="ARBA00023295"/>
    </source>
</evidence>
<dbReference type="Pfam" id="PF00128">
    <property type="entry name" value="Alpha-amylase"/>
    <property type="match status" value="1"/>
</dbReference>
<dbReference type="CDD" id="cd11315">
    <property type="entry name" value="AmyAc_bac1_AmyA"/>
    <property type="match status" value="1"/>
</dbReference>
<evidence type="ECO:0000256" key="7">
    <source>
        <dbReference type="SAM" id="SignalP"/>
    </source>
</evidence>
<dbReference type="InterPro" id="IPR017853">
    <property type="entry name" value="GH"/>
</dbReference>
<proteinExistence type="inferred from homology"/>